<feature type="transmembrane region" description="Helical" evidence="7">
    <location>
        <begin position="778"/>
        <end position="796"/>
    </location>
</feature>
<feature type="region of interest" description="Disordered" evidence="6">
    <location>
        <begin position="840"/>
        <end position="934"/>
    </location>
</feature>
<keyword evidence="2 7" id="KW-0812">Transmembrane</keyword>
<evidence type="ECO:0000256" key="3">
    <source>
        <dbReference type="ARBA" id="ARBA00022989"/>
    </source>
</evidence>
<dbReference type="InterPro" id="IPR000203">
    <property type="entry name" value="GPS"/>
</dbReference>
<evidence type="ECO:0000259" key="9">
    <source>
        <dbReference type="PROSITE" id="PS50221"/>
    </source>
</evidence>
<evidence type="ECO:0000256" key="8">
    <source>
        <dbReference type="SAM" id="SignalP"/>
    </source>
</evidence>
<sequence>MAVNVIRFIAWLFFLATLTRAEDCDVESKNCTCVMPKLYDCPEVDLSLNPVPDGCPLLNEKLAGTDFSDLTCGGENDTFEPISGAISFTADGRWLEFENEACNDEFYFIVDLNGGQLVKTLKMEDMNPSVTTGQNVSFEVAYGYTVPCTDQPTLNTLLWQYITPGWYASDADITKVWNRLNFTNGAFGQVEATYFKASYLFVHFNHIPVNSRFRLSVTGCHETGKDIAPALEYLNSLLSVTNDTLEIVQGIAVSGTAIQSENNLTDDEVVLFLDAFASFEDKSLDLSNEPEEAQNLTDGFAEVASKVLSSITFVSIPLEHSGGVHSTAPSGLYTAGANEHTTSHNADKRVADQQARAILAIEQAIGVVTSRAGNATIIAKTENLIIESAPLRVTDTTEVQSITLSSGYGNEEEDATVQIGVDLSGIAELLSLPRSSNDNRSSVPVRFTAMQIKTDNFLETNQNTDFRLSATANSDKEEAISNKVFLNSDILSFTVYFDGVPQSVPIETSYTNKADLNPKENATYRRNESSTCVWLTENKRWSDTGCITTSQEDVSTTCSCGHTTSFAVLVQVVEFEISKADDLAMTILSYFGISLSILCLVIALFIFFTVGALRTSERNMIHRNLMIALLLAYVVFLGGIQYARVIPIMCTIVAALLHYLYLAVFGWMLIEGIHLYLMLVKVFGSEGSKQMYYLVIGWGAPVIVVAITVGIRHHEYGTEDMCWIKPGSGAIWAFVGPVIAVILFNFLVLCMVLRIIYRSSAINVDCPIDQVKAAAKGSIALLPILGLTWFLGIFALGKSTIFFQYLFVICNSTQGILLFVFHCLFNSEVRNALKREHEKMGWSTAGGTQSRKAKVHPEDIGTSTAKGLTTKGATKTTSAEEKSVSVYHSAQNLSGKGDVNPESKTKDQPKKTNSEFSLPGQIDDPLDEAQTSTIRQEIKTEREMEQGGWKINEKKHVQRTFVRVEDTQ</sequence>
<dbReference type="OrthoDB" id="347083at2759"/>
<dbReference type="PROSITE" id="PS50261">
    <property type="entry name" value="G_PROTEIN_RECEP_F2_4"/>
    <property type="match status" value="1"/>
</dbReference>
<keyword evidence="5" id="KW-1015">Disulfide bond</keyword>
<evidence type="ECO:0000256" key="5">
    <source>
        <dbReference type="ARBA" id="ARBA00023157"/>
    </source>
</evidence>
<dbReference type="PROSITE" id="PS50221">
    <property type="entry name" value="GAIN_B"/>
    <property type="match status" value="1"/>
</dbReference>
<feature type="transmembrane region" description="Helical" evidence="7">
    <location>
        <begin position="802"/>
        <end position="825"/>
    </location>
</feature>
<dbReference type="InterPro" id="IPR000832">
    <property type="entry name" value="GPCR_2_secretin-like"/>
</dbReference>
<dbReference type="Pfam" id="PF01825">
    <property type="entry name" value="GPS"/>
    <property type="match status" value="1"/>
</dbReference>
<evidence type="ECO:0000256" key="7">
    <source>
        <dbReference type="SAM" id="Phobius"/>
    </source>
</evidence>
<keyword evidence="3 7" id="KW-1133">Transmembrane helix</keyword>
<feature type="transmembrane region" description="Helical" evidence="7">
    <location>
        <begin position="656"/>
        <end position="679"/>
    </location>
</feature>
<evidence type="ECO:0000313" key="11">
    <source>
        <dbReference type="EnsemblMetazoa" id="XP_030838645"/>
    </source>
</evidence>
<dbReference type="GO" id="GO:0004930">
    <property type="term" value="F:G protein-coupled receptor activity"/>
    <property type="evidence" value="ECO:0000318"/>
    <property type="project" value="GO_Central"/>
</dbReference>
<evidence type="ECO:0000256" key="6">
    <source>
        <dbReference type="SAM" id="MobiDB-lite"/>
    </source>
</evidence>
<dbReference type="FunFam" id="1.20.1070.10:FF:000073">
    <property type="entry name" value="Adhesion G-protein coupled receptor D1"/>
    <property type="match status" value="1"/>
</dbReference>
<feature type="transmembrane region" description="Helical" evidence="7">
    <location>
        <begin position="731"/>
        <end position="757"/>
    </location>
</feature>
<dbReference type="KEGG" id="spu:100888220"/>
<feature type="transmembrane region" description="Helical" evidence="7">
    <location>
        <begin position="587"/>
        <end position="613"/>
    </location>
</feature>
<dbReference type="InParanoid" id="A0A7M7SXJ0"/>
<accession>A0A7M7SXJ0</accession>
<keyword evidence="12" id="KW-1185">Reference proteome</keyword>
<evidence type="ECO:0000313" key="12">
    <source>
        <dbReference type="Proteomes" id="UP000007110"/>
    </source>
</evidence>
<name>A0A7M7SXJ0_STRPU</name>
<evidence type="ECO:0000259" key="10">
    <source>
        <dbReference type="PROSITE" id="PS50261"/>
    </source>
</evidence>
<dbReference type="Pfam" id="PF00002">
    <property type="entry name" value="7tm_2"/>
    <property type="match status" value="1"/>
</dbReference>
<dbReference type="GO" id="GO:0007186">
    <property type="term" value="P:G protein-coupled receptor signaling pathway"/>
    <property type="evidence" value="ECO:0000318"/>
    <property type="project" value="GO_Central"/>
</dbReference>
<reference evidence="11" key="2">
    <citation type="submission" date="2021-01" db="UniProtKB">
        <authorList>
            <consortium name="EnsemblMetazoa"/>
        </authorList>
    </citation>
    <scope>IDENTIFICATION</scope>
</reference>
<evidence type="ECO:0000256" key="1">
    <source>
        <dbReference type="ARBA" id="ARBA00004141"/>
    </source>
</evidence>
<dbReference type="PRINTS" id="PR00249">
    <property type="entry name" value="GPCRSECRETIN"/>
</dbReference>
<protein>
    <recommendedName>
        <fullName evidence="13">Adhesion G-protein coupled receptor D1-like</fullName>
    </recommendedName>
</protein>
<keyword evidence="8" id="KW-0732">Signal</keyword>
<dbReference type="AlphaFoldDB" id="A0A7M7SXJ0"/>
<dbReference type="RefSeq" id="XP_030838645.1">
    <property type="nucleotide sequence ID" value="XM_030982785.1"/>
</dbReference>
<dbReference type="InterPro" id="IPR057244">
    <property type="entry name" value="GAIN_B"/>
</dbReference>
<feature type="transmembrane region" description="Helical" evidence="7">
    <location>
        <begin position="625"/>
        <end position="644"/>
    </location>
</feature>
<comment type="subcellular location">
    <subcellularLocation>
        <location evidence="1">Membrane</location>
        <topology evidence="1">Multi-pass membrane protein</topology>
    </subcellularLocation>
</comment>
<dbReference type="SUPFAM" id="SSF81321">
    <property type="entry name" value="Family A G protein-coupled receptor-like"/>
    <property type="match status" value="1"/>
</dbReference>
<feature type="signal peptide" evidence="8">
    <location>
        <begin position="1"/>
        <end position="21"/>
    </location>
</feature>
<reference evidence="12" key="1">
    <citation type="submission" date="2015-02" db="EMBL/GenBank/DDBJ databases">
        <title>Genome sequencing for Strongylocentrotus purpuratus.</title>
        <authorList>
            <person name="Murali S."/>
            <person name="Liu Y."/>
            <person name="Vee V."/>
            <person name="English A."/>
            <person name="Wang M."/>
            <person name="Skinner E."/>
            <person name="Han Y."/>
            <person name="Muzny D.M."/>
            <person name="Worley K.C."/>
            <person name="Gibbs R.A."/>
        </authorList>
    </citation>
    <scope>NUCLEOTIDE SEQUENCE</scope>
</reference>
<dbReference type="GO" id="GO:0007166">
    <property type="term" value="P:cell surface receptor signaling pathway"/>
    <property type="evidence" value="ECO:0007669"/>
    <property type="project" value="InterPro"/>
</dbReference>
<feature type="compositionally biased region" description="Basic and acidic residues" evidence="6">
    <location>
        <begin position="899"/>
        <end position="913"/>
    </location>
</feature>
<dbReference type="Gene3D" id="2.60.220.50">
    <property type="match status" value="1"/>
</dbReference>
<dbReference type="GeneID" id="100888220"/>
<feature type="compositionally biased region" description="Low complexity" evidence="6">
    <location>
        <begin position="861"/>
        <end position="877"/>
    </location>
</feature>
<proteinExistence type="predicted"/>
<feature type="chain" id="PRO_5029513989" description="Adhesion G-protein coupled receptor D1-like" evidence="8">
    <location>
        <begin position="22"/>
        <end position="968"/>
    </location>
</feature>
<dbReference type="SMART" id="SM00303">
    <property type="entry name" value="GPS"/>
    <property type="match status" value="1"/>
</dbReference>
<feature type="domain" description="G-protein coupled receptors family 2 profile 2" evidence="10">
    <location>
        <begin position="585"/>
        <end position="826"/>
    </location>
</feature>
<dbReference type="Proteomes" id="UP000007110">
    <property type="component" value="Unassembled WGS sequence"/>
</dbReference>
<feature type="domain" description="GAIN-B" evidence="9">
    <location>
        <begin position="428"/>
        <end position="576"/>
    </location>
</feature>
<dbReference type="EnsemblMetazoa" id="XM_030982785">
    <property type="protein sequence ID" value="XP_030838645"/>
    <property type="gene ID" value="LOC100888220"/>
</dbReference>
<dbReference type="PANTHER" id="PTHR12011">
    <property type="entry name" value="ADHESION G-PROTEIN COUPLED RECEPTOR"/>
    <property type="match status" value="1"/>
</dbReference>
<dbReference type="InterPro" id="IPR017981">
    <property type="entry name" value="GPCR_2-like_7TM"/>
</dbReference>
<evidence type="ECO:0008006" key="13">
    <source>
        <dbReference type="Google" id="ProtNLM"/>
    </source>
</evidence>
<dbReference type="GO" id="GO:0005886">
    <property type="term" value="C:plasma membrane"/>
    <property type="evidence" value="ECO:0000318"/>
    <property type="project" value="GO_Central"/>
</dbReference>
<dbReference type="Gene3D" id="1.20.1070.10">
    <property type="entry name" value="Rhodopsin 7-helix transmembrane proteins"/>
    <property type="match status" value="1"/>
</dbReference>
<feature type="transmembrane region" description="Helical" evidence="7">
    <location>
        <begin position="691"/>
        <end position="711"/>
    </location>
</feature>
<keyword evidence="4 7" id="KW-0472">Membrane</keyword>
<evidence type="ECO:0000256" key="2">
    <source>
        <dbReference type="ARBA" id="ARBA00022692"/>
    </source>
</evidence>
<organism evidence="11 12">
    <name type="scientific">Strongylocentrotus purpuratus</name>
    <name type="common">Purple sea urchin</name>
    <dbReference type="NCBI Taxonomy" id="7668"/>
    <lineage>
        <taxon>Eukaryota</taxon>
        <taxon>Metazoa</taxon>
        <taxon>Echinodermata</taxon>
        <taxon>Eleutherozoa</taxon>
        <taxon>Echinozoa</taxon>
        <taxon>Echinoidea</taxon>
        <taxon>Euechinoidea</taxon>
        <taxon>Echinacea</taxon>
        <taxon>Camarodonta</taxon>
        <taxon>Echinidea</taxon>
        <taxon>Strongylocentrotidae</taxon>
        <taxon>Strongylocentrotus</taxon>
    </lineage>
</organism>
<evidence type="ECO:0000256" key="4">
    <source>
        <dbReference type="ARBA" id="ARBA00023136"/>
    </source>
</evidence>
<dbReference type="PANTHER" id="PTHR12011:SF471">
    <property type="entry name" value="G-PROTEIN COUPLED RECEPTORS FAMILY 2 PROFILE 2 DOMAIN-CONTAINING PROTEIN"/>
    <property type="match status" value="1"/>
</dbReference>
<dbReference type="OMA" id="SDTGCIT"/>
<dbReference type="InterPro" id="IPR046338">
    <property type="entry name" value="GAIN_dom_sf"/>
</dbReference>